<dbReference type="KEGG" id="cber:B5D82_19135"/>
<keyword evidence="3" id="KW-1185">Reference proteome</keyword>
<feature type="transmembrane region" description="Helical" evidence="1">
    <location>
        <begin position="44"/>
        <end position="64"/>
    </location>
</feature>
<keyword evidence="1" id="KW-0812">Transmembrane</keyword>
<feature type="transmembrane region" description="Helical" evidence="1">
    <location>
        <begin position="94"/>
        <end position="111"/>
    </location>
</feature>
<keyword evidence="1" id="KW-1133">Transmembrane helix</keyword>
<keyword evidence="1" id="KW-0472">Membrane</keyword>
<feature type="transmembrane region" description="Helical" evidence="1">
    <location>
        <begin position="71"/>
        <end position="88"/>
    </location>
</feature>
<evidence type="ECO:0000313" key="2">
    <source>
        <dbReference type="EMBL" id="ASP49695.1"/>
    </source>
</evidence>
<evidence type="ECO:0000313" key="3">
    <source>
        <dbReference type="Proteomes" id="UP000202259"/>
    </source>
</evidence>
<evidence type="ECO:0000256" key="1">
    <source>
        <dbReference type="SAM" id="Phobius"/>
    </source>
</evidence>
<dbReference type="RefSeq" id="WP_081154002.1">
    <property type="nucleotide sequence ID" value="NZ_CP020465.1"/>
</dbReference>
<proteinExistence type="predicted"/>
<reference evidence="2 3" key="1">
    <citation type="submission" date="2017-08" db="EMBL/GenBank/DDBJ databases">
        <title>Complete genome of Colwellia sp. NB097-1, a psychrophile bacterium ioslated from Bering Sea.</title>
        <authorList>
            <person name="Chen X."/>
        </authorList>
    </citation>
    <scope>NUCLEOTIDE SEQUENCE [LARGE SCALE GENOMIC DNA]</scope>
    <source>
        <strain evidence="2 3">NB097-1</strain>
    </source>
</reference>
<sequence length="122" mass="12971">MKTVINLLIVIIALLSLAAGIAKVTHSPQEVQFLQGFMFNDFTITLFGVIQILSAVVLSGGALFTHKAITLVGATTVVLCFLLSSILIFVSGNFIFGLLSLLPVVITGLIIKQISKLAIKNT</sequence>
<dbReference type="AlphaFoldDB" id="A0A222GCT6"/>
<dbReference type="OrthoDB" id="9256196at2"/>
<organism evidence="2 3">
    <name type="scientific">Cognaticolwellia beringensis</name>
    <dbReference type="NCBI Taxonomy" id="1967665"/>
    <lineage>
        <taxon>Bacteria</taxon>
        <taxon>Pseudomonadati</taxon>
        <taxon>Pseudomonadota</taxon>
        <taxon>Gammaproteobacteria</taxon>
        <taxon>Alteromonadales</taxon>
        <taxon>Colwelliaceae</taxon>
        <taxon>Cognaticolwellia</taxon>
    </lineage>
</organism>
<protein>
    <submittedName>
        <fullName evidence="2">Uncharacterized protein</fullName>
    </submittedName>
</protein>
<accession>A0A222GCT6</accession>
<dbReference type="EMBL" id="CP020465">
    <property type="protein sequence ID" value="ASP49695.1"/>
    <property type="molecule type" value="Genomic_DNA"/>
</dbReference>
<dbReference type="Proteomes" id="UP000202259">
    <property type="component" value="Chromosome"/>
</dbReference>
<name>A0A222GCT6_9GAMM</name>
<gene>
    <name evidence="2" type="ORF">B5D82_19135</name>
</gene>